<accession>A0A2K3MER8</accession>
<evidence type="ECO:0000313" key="2">
    <source>
        <dbReference type="EMBL" id="PNX89283.1"/>
    </source>
</evidence>
<proteinExistence type="predicted"/>
<evidence type="ECO:0000256" key="1">
    <source>
        <dbReference type="SAM" id="Phobius"/>
    </source>
</evidence>
<protein>
    <submittedName>
        <fullName evidence="2">Uncharacterized protein</fullName>
    </submittedName>
</protein>
<feature type="transmembrane region" description="Helical" evidence="1">
    <location>
        <begin position="33"/>
        <end position="57"/>
    </location>
</feature>
<reference evidence="2 3" key="2">
    <citation type="journal article" date="2017" name="Front. Plant Sci.">
        <title>Gene Classification and Mining of Molecular Markers Useful in Red Clover (Trifolium pratense) Breeding.</title>
        <authorList>
            <person name="Istvanek J."/>
            <person name="Dluhosova J."/>
            <person name="Dluhos P."/>
            <person name="Patkova L."/>
            <person name="Nedelnik J."/>
            <person name="Repkova J."/>
        </authorList>
    </citation>
    <scope>NUCLEOTIDE SEQUENCE [LARGE SCALE GENOMIC DNA]</scope>
    <source>
        <strain evidence="3">cv. Tatra</strain>
        <tissue evidence="2">Young leaves</tissue>
    </source>
</reference>
<dbReference type="EMBL" id="ASHM01059301">
    <property type="protein sequence ID" value="PNX89283.1"/>
    <property type="molecule type" value="Genomic_DNA"/>
</dbReference>
<evidence type="ECO:0000313" key="3">
    <source>
        <dbReference type="Proteomes" id="UP000236291"/>
    </source>
</evidence>
<dbReference type="Proteomes" id="UP000236291">
    <property type="component" value="Unassembled WGS sequence"/>
</dbReference>
<keyword evidence="1" id="KW-0472">Membrane</keyword>
<gene>
    <name evidence="2" type="ORF">L195_g045402</name>
</gene>
<name>A0A2K3MER8_TRIPR</name>
<organism evidence="2 3">
    <name type="scientific">Trifolium pratense</name>
    <name type="common">Red clover</name>
    <dbReference type="NCBI Taxonomy" id="57577"/>
    <lineage>
        <taxon>Eukaryota</taxon>
        <taxon>Viridiplantae</taxon>
        <taxon>Streptophyta</taxon>
        <taxon>Embryophyta</taxon>
        <taxon>Tracheophyta</taxon>
        <taxon>Spermatophyta</taxon>
        <taxon>Magnoliopsida</taxon>
        <taxon>eudicotyledons</taxon>
        <taxon>Gunneridae</taxon>
        <taxon>Pentapetalae</taxon>
        <taxon>rosids</taxon>
        <taxon>fabids</taxon>
        <taxon>Fabales</taxon>
        <taxon>Fabaceae</taxon>
        <taxon>Papilionoideae</taxon>
        <taxon>50 kb inversion clade</taxon>
        <taxon>NPAAA clade</taxon>
        <taxon>Hologalegina</taxon>
        <taxon>IRL clade</taxon>
        <taxon>Trifolieae</taxon>
        <taxon>Trifolium</taxon>
    </lineage>
</organism>
<dbReference type="AlphaFoldDB" id="A0A2K3MER8"/>
<dbReference type="STRING" id="57577.A0A2K3MER8"/>
<sequence>MVPTFSVFQQIYEKNPPVNRPTVSYHAPQPFSILGPGIVGGLFLPILGALPDAMLILGVKIDSRRVELILICLDDVVRDN</sequence>
<comment type="caution">
    <text evidence="2">The sequence shown here is derived from an EMBL/GenBank/DDBJ whole genome shotgun (WGS) entry which is preliminary data.</text>
</comment>
<keyword evidence="1" id="KW-1133">Transmembrane helix</keyword>
<reference evidence="2 3" key="1">
    <citation type="journal article" date="2014" name="Am. J. Bot.">
        <title>Genome assembly and annotation for red clover (Trifolium pratense; Fabaceae).</title>
        <authorList>
            <person name="Istvanek J."/>
            <person name="Jaros M."/>
            <person name="Krenek A."/>
            <person name="Repkova J."/>
        </authorList>
    </citation>
    <scope>NUCLEOTIDE SEQUENCE [LARGE SCALE GENOMIC DNA]</scope>
    <source>
        <strain evidence="3">cv. Tatra</strain>
        <tissue evidence="2">Young leaves</tissue>
    </source>
</reference>
<keyword evidence="1" id="KW-0812">Transmembrane</keyword>